<accession>A0A3N4LN10</accession>
<evidence type="ECO:0008006" key="5">
    <source>
        <dbReference type="Google" id="ProtNLM"/>
    </source>
</evidence>
<feature type="region of interest" description="Disordered" evidence="2">
    <location>
        <begin position="364"/>
        <end position="466"/>
    </location>
</feature>
<dbReference type="InParanoid" id="A0A3N4LN10"/>
<dbReference type="OrthoDB" id="5314201at2759"/>
<gene>
    <name evidence="3" type="ORF">L211DRAFT_824755</name>
</gene>
<protein>
    <recommendedName>
        <fullName evidence="5">HAUS augmin-like complex subunit 3 N-terminal domain-containing protein</fullName>
    </recommendedName>
</protein>
<evidence type="ECO:0000313" key="4">
    <source>
        <dbReference type="Proteomes" id="UP000267821"/>
    </source>
</evidence>
<sequence>MTPEETQARIYGILHTHDIPLTKEDLSWAFTQDKTATEVIEYTERYLGEECFLGLEEAEIYEHIKATNLLKLHKSRDLGLVYTPSDEELRVEIEMLKGSTVGYKKQTEVLRRQKEVLDGMKKREQGVKEARGKLREKRRRKWIAERERLGVDIENLTVTLRHQLNDLMTVENPGGAQAEAMAAGLVDLKSMKDLLASDDKAIEKLERLAEETSMEELETNKEGYIVEKVRKMTAKLASLMTAIVRHRLDRTYFEALSGEHLPEEGNQPEQDAYIAVLKADLESLDAEIPDVAKMSAEAEFLRPVIGEVQKRKGMLEEVVSGRGTYIRDVLLQLQARNQHIIHFFEKDLYRRKALKELSNQLETLAKSPLPQPHYRTAASSTPPPQCGNSASKFALTRTPSGRASASPTKHLPVHLRRAAAQPSLASAVPPSTPKRTTGRYTSRRRRRDLGSDDYSDDDDDEDRDGLYYGEEPEIALMLHLGVSLPPHLVDAPQTPGTPFARASTATATPEAAEATRAHLVKQLHTFRTKVTQQELQLDKSVRAAIYSSVSEAAGVAGIIGGQVYADRESGIPASGGSGAQVEGTLAGLVPEGWVNEEGVRRKIGEVEVEVEKLSKGMGKIVKGLEELKETDGAG</sequence>
<evidence type="ECO:0000313" key="3">
    <source>
        <dbReference type="EMBL" id="RPB24196.1"/>
    </source>
</evidence>
<feature type="coiled-coil region" evidence="1">
    <location>
        <begin position="188"/>
        <end position="222"/>
    </location>
</feature>
<dbReference type="STRING" id="1051890.A0A3N4LN10"/>
<reference evidence="3 4" key="1">
    <citation type="journal article" date="2018" name="Nat. Ecol. Evol.">
        <title>Pezizomycetes genomes reveal the molecular basis of ectomycorrhizal truffle lifestyle.</title>
        <authorList>
            <person name="Murat C."/>
            <person name="Payen T."/>
            <person name="Noel B."/>
            <person name="Kuo A."/>
            <person name="Morin E."/>
            <person name="Chen J."/>
            <person name="Kohler A."/>
            <person name="Krizsan K."/>
            <person name="Balestrini R."/>
            <person name="Da Silva C."/>
            <person name="Montanini B."/>
            <person name="Hainaut M."/>
            <person name="Levati E."/>
            <person name="Barry K.W."/>
            <person name="Belfiori B."/>
            <person name="Cichocki N."/>
            <person name="Clum A."/>
            <person name="Dockter R.B."/>
            <person name="Fauchery L."/>
            <person name="Guy J."/>
            <person name="Iotti M."/>
            <person name="Le Tacon F."/>
            <person name="Lindquist E.A."/>
            <person name="Lipzen A."/>
            <person name="Malagnac F."/>
            <person name="Mello A."/>
            <person name="Molinier V."/>
            <person name="Miyauchi S."/>
            <person name="Poulain J."/>
            <person name="Riccioni C."/>
            <person name="Rubini A."/>
            <person name="Sitrit Y."/>
            <person name="Splivallo R."/>
            <person name="Traeger S."/>
            <person name="Wang M."/>
            <person name="Zifcakova L."/>
            <person name="Wipf D."/>
            <person name="Zambonelli A."/>
            <person name="Paolocci F."/>
            <person name="Nowrousian M."/>
            <person name="Ottonello S."/>
            <person name="Baldrian P."/>
            <person name="Spatafora J.W."/>
            <person name="Henrissat B."/>
            <person name="Nagy L.G."/>
            <person name="Aury J.M."/>
            <person name="Wincker P."/>
            <person name="Grigoriev I.V."/>
            <person name="Bonfante P."/>
            <person name="Martin F.M."/>
        </authorList>
    </citation>
    <scope>NUCLEOTIDE SEQUENCE [LARGE SCALE GENOMIC DNA]</scope>
    <source>
        <strain evidence="3 4">ATCC MYA-4762</strain>
    </source>
</reference>
<feature type="compositionally biased region" description="Polar residues" evidence="2">
    <location>
        <begin position="386"/>
        <end position="407"/>
    </location>
</feature>
<evidence type="ECO:0000256" key="2">
    <source>
        <dbReference type="SAM" id="MobiDB-lite"/>
    </source>
</evidence>
<feature type="non-terminal residue" evidence="3">
    <location>
        <position position="634"/>
    </location>
</feature>
<evidence type="ECO:0000256" key="1">
    <source>
        <dbReference type="SAM" id="Coils"/>
    </source>
</evidence>
<dbReference type="EMBL" id="ML121543">
    <property type="protein sequence ID" value="RPB24196.1"/>
    <property type="molecule type" value="Genomic_DNA"/>
</dbReference>
<dbReference type="AlphaFoldDB" id="A0A3N4LN10"/>
<keyword evidence="1" id="KW-0175">Coiled coil</keyword>
<keyword evidence="4" id="KW-1185">Reference proteome</keyword>
<organism evidence="3 4">
    <name type="scientific">Terfezia boudieri ATCC MYA-4762</name>
    <dbReference type="NCBI Taxonomy" id="1051890"/>
    <lineage>
        <taxon>Eukaryota</taxon>
        <taxon>Fungi</taxon>
        <taxon>Dikarya</taxon>
        <taxon>Ascomycota</taxon>
        <taxon>Pezizomycotina</taxon>
        <taxon>Pezizomycetes</taxon>
        <taxon>Pezizales</taxon>
        <taxon>Pezizaceae</taxon>
        <taxon>Terfezia</taxon>
    </lineage>
</organism>
<dbReference type="Proteomes" id="UP000267821">
    <property type="component" value="Unassembled WGS sequence"/>
</dbReference>
<name>A0A3N4LN10_9PEZI</name>
<feature type="compositionally biased region" description="Acidic residues" evidence="2">
    <location>
        <begin position="451"/>
        <end position="463"/>
    </location>
</feature>
<proteinExistence type="predicted"/>